<dbReference type="Gene3D" id="1.20.1250.20">
    <property type="entry name" value="MFS general substrate transporter like domains"/>
    <property type="match status" value="1"/>
</dbReference>
<dbReference type="PANTHER" id="PTHR23519:SF1">
    <property type="entry name" value="AUTOPHAGY-RELATED PROTEIN 22"/>
    <property type="match status" value="1"/>
</dbReference>
<dbReference type="PANTHER" id="PTHR23519">
    <property type="entry name" value="AUTOPHAGY-RELATED PROTEIN 22"/>
    <property type="match status" value="1"/>
</dbReference>
<evidence type="ECO:0000256" key="1">
    <source>
        <dbReference type="ARBA" id="ARBA00004128"/>
    </source>
</evidence>
<evidence type="ECO:0000313" key="9">
    <source>
        <dbReference type="EMBL" id="ORY24755.1"/>
    </source>
</evidence>
<dbReference type="STRING" id="71784.A0A1Y2AS14"/>
<feature type="transmembrane region" description="Helical" evidence="8">
    <location>
        <begin position="71"/>
        <end position="90"/>
    </location>
</feature>
<name>A0A1Y2AS14_9TREE</name>
<protein>
    <recommendedName>
        <fullName evidence="8">Autophagy-related protein</fullName>
    </recommendedName>
</protein>
<dbReference type="InParanoid" id="A0A1Y2AS14"/>
<comment type="similarity">
    <text evidence="2 8">Belongs to the ATG22 family.</text>
</comment>
<keyword evidence="4 8" id="KW-0812">Transmembrane</keyword>
<dbReference type="SUPFAM" id="SSF103473">
    <property type="entry name" value="MFS general substrate transporter"/>
    <property type="match status" value="1"/>
</dbReference>
<dbReference type="InterPro" id="IPR050495">
    <property type="entry name" value="ATG22/LtaA_families"/>
</dbReference>
<dbReference type="AlphaFoldDB" id="A0A1Y2AS14"/>
<evidence type="ECO:0000256" key="6">
    <source>
        <dbReference type="ARBA" id="ARBA00023006"/>
    </source>
</evidence>
<keyword evidence="7 8" id="KW-0472">Membrane</keyword>
<feature type="transmembrane region" description="Helical" evidence="8">
    <location>
        <begin position="214"/>
        <end position="237"/>
    </location>
</feature>
<feature type="transmembrane region" description="Helical" evidence="8">
    <location>
        <begin position="15"/>
        <end position="35"/>
    </location>
</feature>
<feature type="transmembrane region" description="Helical" evidence="8">
    <location>
        <begin position="314"/>
        <end position="335"/>
    </location>
</feature>
<dbReference type="GO" id="GO:0006914">
    <property type="term" value="P:autophagy"/>
    <property type="evidence" value="ECO:0007669"/>
    <property type="project" value="UniProtKB-KW"/>
</dbReference>
<keyword evidence="8" id="KW-0029">Amino-acid transport</keyword>
<feature type="transmembrane region" description="Helical" evidence="8">
    <location>
        <begin position="278"/>
        <end position="302"/>
    </location>
</feature>
<dbReference type="Pfam" id="PF11700">
    <property type="entry name" value="ATG22"/>
    <property type="match status" value="1"/>
</dbReference>
<keyword evidence="5 8" id="KW-1133">Transmembrane helix</keyword>
<evidence type="ECO:0000256" key="3">
    <source>
        <dbReference type="ARBA" id="ARBA00022448"/>
    </source>
</evidence>
<dbReference type="Proteomes" id="UP000193986">
    <property type="component" value="Unassembled WGS sequence"/>
</dbReference>
<feature type="transmembrane region" description="Helical" evidence="8">
    <location>
        <begin position="413"/>
        <end position="436"/>
    </location>
</feature>
<feature type="non-terminal residue" evidence="9">
    <location>
        <position position="1"/>
    </location>
</feature>
<dbReference type="EMBL" id="MCFC01000064">
    <property type="protein sequence ID" value="ORY24755.1"/>
    <property type="molecule type" value="Genomic_DNA"/>
</dbReference>
<evidence type="ECO:0000313" key="10">
    <source>
        <dbReference type="Proteomes" id="UP000193986"/>
    </source>
</evidence>
<keyword evidence="6 8" id="KW-0072">Autophagy</keyword>
<keyword evidence="8" id="KW-0926">Vacuole</keyword>
<evidence type="ECO:0000256" key="5">
    <source>
        <dbReference type="ARBA" id="ARBA00022989"/>
    </source>
</evidence>
<evidence type="ECO:0000256" key="4">
    <source>
        <dbReference type="ARBA" id="ARBA00022692"/>
    </source>
</evidence>
<gene>
    <name evidence="9" type="ORF">BCR39DRAFT_471997</name>
</gene>
<comment type="function">
    <text evidence="8">Vacuolar effluxer which mediate the efflux of amino acids resulting from autophagic degradation. The release of autophagic amino acids allows the maintenance of protein synthesis and viability during nitrogen starvation.</text>
</comment>
<dbReference type="OrthoDB" id="192733at2759"/>
<organism evidence="9 10">
    <name type="scientific">Naematelia encephala</name>
    <dbReference type="NCBI Taxonomy" id="71784"/>
    <lineage>
        <taxon>Eukaryota</taxon>
        <taxon>Fungi</taxon>
        <taxon>Dikarya</taxon>
        <taxon>Basidiomycota</taxon>
        <taxon>Agaricomycotina</taxon>
        <taxon>Tremellomycetes</taxon>
        <taxon>Tremellales</taxon>
        <taxon>Naemateliaceae</taxon>
        <taxon>Naematelia</taxon>
    </lineage>
</organism>
<dbReference type="InterPro" id="IPR024671">
    <property type="entry name" value="Atg22-like"/>
</dbReference>
<dbReference type="GO" id="GO:0032974">
    <property type="term" value="P:amino acid transmembrane export from vacuole"/>
    <property type="evidence" value="ECO:0007669"/>
    <property type="project" value="TreeGrafter"/>
</dbReference>
<feature type="transmembrane region" description="Helical" evidence="8">
    <location>
        <begin position="379"/>
        <end position="401"/>
    </location>
</feature>
<evidence type="ECO:0000256" key="7">
    <source>
        <dbReference type="ARBA" id="ARBA00023136"/>
    </source>
</evidence>
<feature type="transmembrane region" description="Helical" evidence="8">
    <location>
        <begin position="347"/>
        <end position="367"/>
    </location>
</feature>
<accession>A0A1Y2AS14</accession>
<evidence type="ECO:0000256" key="2">
    <source>
        <dbReference type="ARBA" id="ARBA00006978"/>
    </source>
</evidence>
<comment type="caution">
    <text evidence="9">The sequence shown here is derived from an EMBL/GenBank/DDBJ whole genome shotgun (WGS) entry which is preliminary data.</text>
</comment>
<dbReference type="FunCoup" id="A0A1Y2AS14">
    <property type="interactions" value="3"/>
</dbReference>
<keyword evidence="3 8" id="KW-0813">Transport</keyword>
<comment type="subcellular location">
    <subcellularLocation>
        <location evidence="1 8">Vacuole membrane</location>
        <topology evidence="1 8">Multi-pass membrane protein</topology>
    </subcellularLocation>
</comment>
<reference evidence="9 10" key="1">
    <citation type="submission" date="2016-07" db="EMBL/GenBank/DDBJ databases">
        <title>Pervasive Adenine N6-methylation of Active Genes in Fungi.</title>
        <authorList>
            <consortium name="DOE Joint Genome Institute"/>
            <person name="Mondo S.J."/>
            <person name="Dannebaum R.O."/>
            <person name="Kuo R.C."/>
            <person name="Labutti K."/>
            <person name="Haridas S."/>
            <person name="Kuo A."/>
            <person name="Salamov A."/>
            <person name="Ahrendt S.R."/>
            <person name="Lipzen A."/>
            <person name="Sullivan W."/>
            <person name="Andreopoulos W.B."/>
            <person name="Clum A."/>
            <person name="Lindquist E."/>
            <person name="Daum C."/>
            <person name="Ramamoorthy G.K."/>
            <person name="Gryganskyi A."/>
            <person name="Culley D."/>
            <person name="Magnuson J.K."/>
            <person name="James T.Y."/>
            <person name="O'Malley M.A."/>
            <person name="Stajich J.E."/>
            <person name="Spatafora J.W."/>
            <person name="Visel A."/>
            <person name="Grigoriev I.V."/>
        </authorList>
    </citation>
    <scope>NUCLEOTIDE SEQUENCE [LARGE SCALE GENOMIC DNA]</scope>
    <source>
        <strain evidence="9 10">68-887.2</strain>
    </source>
</reference>
<feature type="transmembrane region" description="Helical" evidence="8">
    <location>
        <begin position="442"/>
        <end position="463"/>
    </location>
</feature>
<sequence>CKALILGKWIETASFSMYAQSLAIFIQVFVVLTIGPLADSAYLRKRVLIISVLLGSTTILAFFLLPNTPSTSTPVLVTCLYILASGGSSISRICKNAFLPVLAREDQQVKVAWEAVEQRAERGSAGANSEVEERDVAPEAVVDIERSLPVIIIANEQTPLVPTTKSPAMRFHTLLSLTTSHMSSIGLATAFASSLTLTLALSAILASLHDTLSGLQICIGLTGVWWILFAIPAILGLPSGPRSIIDQQQQQQQQPAFIGLRRIVSVLKRSSLRNIPNLALFLVSWLLLCDALNTLPYALILFAEIRLGMSSSEVSVLMMVPMTIGTLSTFCIPFVQRRIGVSSKTILLFSVAVGACIPIYAGLPAFSTRAWGLREPRQFKWMIGWLGISHGLFFSYARALYAEMIPPGHESTFFSLFALADQSSSFLGPILVGYIAQATSVFEYSFLMLVIMMLTPIPLLLMVDLRKGEEQGRHWAALAATEEIDQNDH</sequence>
<feature type="transmembrane region" description="Helical" evidence="8">
    <location>
        <begin position="47"/>
        <end position="65"/>
    </location>
</feature>
<feature type="transmembrane region" description="Helical" evidence="8">
    <location>
        <begin position="185"/>
        <end position="208"/>
    </location>
</feature>
<keyword evidence="10" id="KW-1185">Reference proteome</keyword>
<dbReference type="GO" id="GO:0005774">
    <property type="term" value="C:vacuolar membrane"/>
    <property type="evidence" value="ECO:0007669"/>
    <property type="project" value="UniProtKB-SubCell"/>
</dbReference>
<dbReference type="InterPro" id="IPR036259">
    <property type="entry name" value="MFS_trans_sf"/>
</dbReference>
<evidence type="ECO:0000256" key="8">
    <source>
        <dbReference type="RuleBase" id="RU363073"/>
    </source>
</evidence>
<proteinExistence type="inferred from homology"/>